<organism evidence="1 2">
    <name type="scientific">Cetraspora pellucida</name>
    <dbReference type="NCBI Taxonomy" id="1433469"/>
    <lineage>
        <taxon>Eukaryota</taxon>
        <taxon>Fungi</taxon>
        <taxon>Fungi incertae sedis</taxon>
        <taxon>Mucoromycota</taxon>
        <taxon>Glomeromycotina</taxon>
        <taxon>Glomeromycetes</taxon>
        <taxon>Diversisporales</taxon>
        <taxon>Gigasporaceae</taxon>
        <taxon>Cetraspora</taxon>
    </lineage>
</organism>
<keyword evidence="2" id="KW-1185">Reference proteome</keyword>
<evidence type="ECO:0000313" key="1">
    <source>
        <dbReference type="EMBL" id="CAG8488410.1"/>
    </source>
</evidence>
<gene>
    <name evidence="1" type="ORF">SPELUC_LOCUS2450</name>
</gene>
<reference evidence="1" key="1">
    <citation type="submission" date="2021-06" db="EMBL/GenBank/DDBJ databases">
        <authorList>
            <person name="Kallberg Y."/>
            <person name="Tangrot J."/>
            <person name="Rosling A."/>
        </authorList>
    </citation>
    <scope>NUCLEOTIDE SEQUENCE</scope>
    <source>
        <strain evidence="1">28 12/20/2015</strain>
    </source>
</reference>
<dbReference type="Proteomes" id="UP000789366">
    <property type="component" value="Unassembled WGS sequence"/>
</dbReference>
<evidence type="ECO:0000313" key="2">
    <source>
        <dbReference type="Proteomes" id="UP000789366"/>
    </source>
</evidence>
<comment type="caution">
    <text evidence="1">The sequence shown here is derived from an EMBL/GenBank/DDBJ whole genome shotgun (WGS) entry which is preliminary data.</text>
</comment>
<sequence length="41" mass="4870">MSYMLLIARIQTIPDIFVKDFAKETTYIKTFYLSDLPSCYE</sequence>
<feature type="non-terminal residue" evidence="1">
    <location>
        <position position="41"/>
    </location>
</feature>
<name>A0ACA9KR14_9GLOM</name>
<protein>
    <submittedName>
        <fullName evidence="1">2904_t:CDS:1</fullName>
    </submittedName>
</protein>
<accession>A0ACA9KR14</accession>
<proteinExistence type="predicted"/>
<dbReference type="EMBL" id="CAJVPW010001611">
    <property type="protein sequence ID" value="CAG8488410.1"/>
    <property type="molecule type" value="Genomic_DNA"/>
</dbReference>